<comment type="caution">
    <text evidence="1">The sequence shown here is derived from an EMBL/GenBank/DDBJ whole genome shotgun (WGS) entry which is preliminary data.</text>
</comment>
<gene>
    <name evidence="1" type="ORF">GGD89_003244</name>
</gene>
<dbReference type="AlphaFoldDB" id="A0A7W6RFZ9"/>
<name>A0A7W6RFZ9_9PROT</name>
<sequence length="146" mass="14921">MPNLARTVTITRVMDAVAAGQTDQEGTVVDMANAEGVVFIAAFGTLGDDAVTGLKVQQGDDPTLTDAADLAGTAQAIAQTDDNGLLVVDLVRPAKRYVRAVVTRGTADAVIDGVIAIQYGTRVLPTTQGDTVAALETHVSPAEGTA</sequence>
<reference evidence="1 2" key="1">
    <citation type="submission" date="2020-08" db="EMBL/GenBank/DDBJ databases">
        <title>Genome sequencing of Purple Non-Sulfur Bacteria from various extreme environments.</title>
        <authorList>
            <person name="Mayer M."/>
        </authorList>
    </citation>
    <scope>NUCLEOTIDE SEQUENCE [LARGE SCALE GENOMIC DNA]</scope>
    <source>
        <strain evidence="1 2">JA131</strain>
    </source>
</reference>
<organism evidence="1 2">
    <name type="scientific">Roseospira visakhapatnamensis</name>
    <dbReference type="NCBI Taxonomy" id="390880"/>
    <lineage>
        <taxon>Bacteria</taxon>
        <taxon>Pseudomonadati</taxon>
        <taxon>Pseudomonadota</taxon>
        <taxon>Alphaproteobacteria</taxon>
        <taxon>Rhodospirillales</taxon>
        <taxon>Rhodospirillaceae</taxon>
        <taxon>Roseospira</taxon>
    </lineage>
</organism>
<keyword evidence="2" id="KW-1185">Reference proteome</keyword>
<dbReference type="Proteomes" id="UP000554286">
    <property type="component" value="Unassembled WGS sequence"/>
</dbReference>
<dbReference type="RefSeq" id="WP_184047241.1">
    <property type="nucleotide sequence ID" value="NZ_JACIGK010000030.1"/>
</dbReference>
<proteinExistence type="predicted"/>
<evidence type="ECO:0000313" key="1">
    <source>
        <dbReference type="EMBL" id="MBB4267597.1"/>
    </source>
</evidence>
<protein>
    <submittedName>
        <fullName evidence="1">Uncharacterized protein</fullName>
    </submittedName>
</protein>
<dbReference type="EMBL" id="JACIGK010000030">
    <property type="protein sequence ID" value="MBB4267597.1"/>
    <property type="molecule type" value="Genomic_DNA"/>
</dbReference>
<accession>A0A7W6RFZ9</accession>
<evidence type="ECO:0000313" key="2">
    <source>
        <dbReference type="Proteomes" id="UP000554286"/>
    </source>
</evidence>